<protein>
    <submittedName>
        <fullName evidence="1">Uncharacterized protein</fullName>
    </submittedName>
</protein>
<dbReference type="Proteomes" id="UP000253729">
    <property type="component" value="Unassembled WGS sequence"/>
</dbReference>
<evidence type="ECO:0000313" key="2">
    <source>
        <dbReference type="Proteomes" id="UP000253729"/>
    </source>
</evidence>
<sequence>MLMGLRGRLTSPIRTVLPSLMDAFLTVSTTTNLLHPLLPTNHTPPFLLLVLVSSPSIFTYLASHALASSPPSLAFSLPPFH</sequence>
<reference evidence="1 2" key="1">
    <citation type="submission" date="2018-07" db="EMBL/GenBank/DDBJ databases">
        <title>The genomes of Aspergillus section Nigri reveals drivers in fungal speciation.</title>
        <authorList>
            <consortium name="DOE Joint Genome Institute"/>
            <person name="Vesth T.C."/>
            <person name="Nybo J."/>
            <person name="Theobald S."/>
            <person name="Brandl J."/>
            <person name="Frisvad J.C."/>
            <person name="Nielsen K.F."/>
            <person name="Lyhne E.K."/>
            <person name="Kogle M.E."/>
            <person name="Kuo A."/>
            <person name="Riley R."/>
            <person name="Clum A."/>
            <person name="Nolan M."/>
            <person name="Lipzen A."/>
            <person name="Salamov A."/>
            <person name="Henrissat B."/>
            <person name="Wiebenga A."/>
            <person name="De vries R.P."/>
            <person name="Grigoriev I.V."/>
            <person name="Mortensen U.H."/>
            <person name="Andersen M.R."/>
            <person name="Baker S.E."/>
        </authorList>
    </citation>
    <scope>NUCLEOTIDE SEQUENCE [LARGE SCALE GENOMIC DNA]</scope>
    <source>
        <strain evidence="1 2">CBS 139.54b</strain>
    </source>
</reference>
<gene>
    <name evidence="1" type="ORF">BDQ94DRAFT_150561</name>
</gene>
<keyword evidence="2" id="KW-1185">Reference proteome</keyword>
<dbReference type="GeneID" id="38135961"/>
<dbReference type="AlphaFoldDB" id="A0A3F3PQW4"/>
<name>A0A3F3PQW4_9EURO</name>
<organism evidence="1 2">
    <name type="scientific">Aspergillus welwitschiae</name>
    <dbReference type="NCBI Taxonomy" id="1341132"/>
    <lineage>
        <taxon>Eukaryota</taxon>
        <taxon>Fungi</taxon>
        <taxon>Dikarya</taxon>
        <taxon>Ascomycota</taxon>
        <taxon>Pezizomycotina</taxon>
        <taxon>Eurotiomycetes</taxon>
        <taxon>Eurotiomycetidae</taxon>
        <taxon>Eurotiales</taxon>
        <taxon>Aspergillaceae</taxon>
        <taxon>Aspergillus</taxon>
        <taxon>Aspergillus subgen. Circumdati</taxon>
    </lineage>
</organism>
<dbReference type="RefSeq" id="XP_026622362.1">
    <property type="nucleotide sequence ID" value="XM_026767605.1"/>
</dbReference>
<dbReference type="EMBL" id="KZ852068">
    <property type="protein sequence ID" value="RDH29340.1"/>
    <property type="molecule type" value="Genomic_DNA"/>
</dbReference>
<evidence type="ECO:0000313" key="1">
    <source>
        <dbReference type="EMBL" id="RDH29340.1"/>
    </source>
</evidence>
<accession>A0A3F3PQW4</accession>
<proteinExistence type="predicted"/>